<sequence>GTLELTGQFLKTSAIEKECYRPLTNEEHPSRYEERARALILWCIGSFFFPDHRGNGVMLYWMQPLLEINEIKQYSWGSAVLAGVYRGLTLTARSGEIWIKNCVRLIQVWAWERIPRISPKMRDTNVDRVQGCPLGARWVGRRNMKHIGKGTTAIRDQLTWLTEND</sequence>
<reference evidence="2" key="1">
    <citation type="submission" date="2019-12" db="EMBL/GenBank/DDBJ databases">
        <authorList>
            <person name="Scholes J."/>
        </authorList>
    </citation>
    <scope>NUCLEOTIDE SEQUENCE</scope>
</reference>
<gene>
    <name evidence="2" type="ORF">SHERM_17925</name>
</gene>
<feature type="non-terminal residue" evidence="2">
    <location>
        <position position="165"/>
    </location>
</feature>
<dbReference type="EMBL" id="CACSLK010019251">
    <property type="protein sequence ID" value="CAA0819548.1"/>
    <property type="molecule type" value="Genomic_DNA"/>
</dbReference>
<dbReference type="Pfam" id="PF10536">
    <property type="entry name" value="PMD"/>
    <property type="match status" value="1"/>
</dbReference>
<feature type="non-terminal residue" evidence="2">
    <location>
        <position position="1"/>
    </location>
</feature>
<dbReference type="GO" id="GO:0010073">
    <property type="term" value="P:meristem maintenance"/>
    <property type="evidence" value="ECO:0007669"/>
    <property type="project" value="InterPro"/>
</dbReference>
<dbReference type="OrthoDB" id="1936739at2759"/>
<dbReference type="Proteomes" id="UP001153555">
    <property type="component" value="Unassembled WGS sequence"/>
</dbReference>
<organism evidence="2 3">
    <name type="scientific">Striga hermonthica</name>
    <name type="common">Purple witchweed</name>
    <name type="synonym">Buchnera hermonthica</name>
    <dbReference type="NCBI Taxonomy" id="68872"/>
    <lineage>
        <taxon>Eukaryota</taxon>
        <taxon>Viridiplantae</taxon>
        <taxon>Streptophyta</taxon>
        <taxon>Embryophyta</taxon>
        <taxon>Tracheophyta</taxon>
        <taxon>Spermatophyta</taxon>
        <taxon>Magnoliopsida</taxon>
        <taxon>eudicotyledons</taxon>
        <taxon>Gunneridae</taxon>
        <taxon>Pentapetalae</taxon>
        <taxon>asterids</taxon>
        <taxon>lamiids</taxon>
        <taxon>Lamiales</taxon>
        <taxon>Orobanchaceae</taxon>
        <taxon>Buchnereae</taxon>
        <taxon>Striga</taxon>
    </lineage>
</organism>
<evidence type="ECO:0000313" key="2">
    <source>
        <dbReference type="EMBL" id="CAA0819548.1"/>
    </source>
</evidence>
<dbReference type="PANTHER" id="PTHR46033">
    <property type="entry name" value="PROTEIN MAIN-LIKE 2"/>
    <property type="match status" value="1"/>
</dbReference>
<dbReference type="PANTHER" id="PTHR46033:SF8">
    <property type="entry name" value="PROTEIN MAINTENANCE OF MERISTEMS-LIKE"/>
    <property type="match status" value="1"/>
</dbReference>
<keyword evidence="3" id="KW-1185">Reference proteome</keyword>
<evidence type="ECO:0000259" key="1">
    <source>
        <dbReference type="Pfam" id="PF10536"/>
    </source>
</evidence>
<dbReference type="InterPro" id="IPR019557">
    <property type="entry name" value="AminoTfrase-like_pln_mobile"/>
</dbReference>
<accession>A0A9N7N088</accession>
<dbReference type="InterPro" id="IPR044824">
    <property type="entry name" value="MAIN-like"/>
</dbReference>
<feature type="domain" description="Aminotransferase-like plant mobile" evidence="1">
    <location>
        <begin position="32"/>
        <end position="161"/>
    </location>
</feature>
<protein>
    <recommendedName>
        <fullName evidence="1">Aminotransferase-like plant mobile domain-containing protein</fullName>
    </recommendedName>
</protein>
<name>A0A9N7N088_STRHE</name>
<comment type="caution">
    <text evidence="2">The sequence shown here is derived from an EMBL/GenBank/DDBJ whole genome shotgun (WGS) entry which is preliminary data.</text>
</comment>
<proteinExistence type="predicted"/>
<evidence type="ECO:0000313" key="3">
    <source>
        <dbReference type="Proteomes" id="UP001153555"/>
    </source>
</evidence>
<dbReference type="AlphaFoldDB" id="A0A9N7N088"/>